<evidence type="ECO:0000256" key="2">
    <source>
        <dbReference type="ARBA" id="ARBA00009142"/>
    </source>
</evidence>
<name>A0AA89KXS6_9LACO</name>
<comment type="similarity">
    <text evidence="2 6">Belongs to the 4-toluene sulfonate uptake permease (TSUP) (TC 2.A.102) family.</text>
</comment>
<dbReference type="Proteomes" id="UP000050823">
    <property type="component" value="Unassembled WGS sequence"/>
</dbReference>
<feature type="transmembrane region" description="Helical" evidence="6">
    <location>
        <begin position="41"/>
        <end position="64"/>
    </location>
</feature>
<evidence type="ECO:0000256" key="6">
    <source>
        <dbReference type="RuleBase" id="RU363041"/>
    </source>
</evidence>
<keyword evidence="4 6" id="KW-1133">Transmembrane helix</keyword>
<gene>
    <name evidence="7" type="ORF">FC90_GL000129</name>
</gene>
<feature type="transmembrane region" description="Helical" evidence="6">
    <location>
        <begin position="136"/>
        <end position="158"/>
    </location>
</feature>
<feature type="transmembrane region" description="Helical" evidence="6">
    <location>
        <begin position="76"/>
        <end position="96"/>
    </location>
</feature>
<keyword evidence="6" id="KW-1003">Cell membrane</keyword>
<dbReference type="InterPro" id="IPR002781">
    <property type="entry name" value="TM_pro_TauE-like"/>
</dbReference>
<reference evidence="7 8" key="1">
    <citation type="journal article" date="2015" name="Genome Announc.">
        <title>Expanding the biotechnology potential of lactobacilli through comparative genomics of 213 strains and associated genera.</title>
        <authorList>
            <person name="Sun Z."/>
            <person name="Harris H.M."/>
            <person name="McCann A."/>
            <person name="Guo C."/>
            <person name="Argimon S."/>
            <person name="Zhang W."/>
            <person name="Yang X."/>
            <person name="Jeffery I.B."/>
            <person name="Cooney J.C."/>
            <person name="Kagawa T.F."/>
            <person name="Liu W."/>
            <person name="Song Y."/>
            <person name="Salvetti E."/>
            <person name="Wrobel A."/>
            <person name="Rasinkangas P."/>
            <person name="Parkhill J."/>
            <person name="Rea M.C."/>
            <person name="O'Sullivan O."/>
            <person name="Ritari J."/>
            <person name="Douillard F.P."/>
            <person name="Paul Ross R."/>
            <person name="Yang R."/>
            <person name="Briner A.E."/>
            <person name="Felis G.E."/>
            <person name="de Vos W.M."/>
            <person name="Barrangou R."/>
            <person name="Klaenhammer T.R."/>
            <person name="Caufield P.W."/>
            <person name="Cui Y."/>
            <person name="Zhang H."/>
            <person name="O'Toole P.W."/>
        </authorList>
    </citation>
    <scope>NUCLEOTIDE SEQUENCE [LARGE SCALE GENOMIC DNA]</scope>
    <source>
        <strain evidence="7 8">DSM 20719</strain>
    </source>
</reference>
<evidence type="ECO:0000256" key="4">
    <source>
        <dbReference type="ARBA" id="ARBA00022989"/>
    </source>
</evidence>
<organism evidence="7 8">
    <name type="scientific">Latilactobacillus graminis DSM 20719</name>
    <dbReference type="NCBI Taxonomy" id="1423752"/>
    <lineage>
        <taxon>Bacteria</taxon>
        <taxon>Bacillati</taxon>
        <taxon>Bacillota</taxon>
        <taxon>Bacilli</taxon>
        <taxon>Lactobacillales</taxon>
        <taxon>Lactobacillaceae</taxon>
        <taxon>Latilactobacillus</taxon>
    </lineage>
</organism>
<sequence>MGKIVLYVMIILFSNTIGAISGMGGGVIIKPVLDLLSGDPLVAINFYSSFAVFIMSIVSTGKGLKRGVRIDWHEALFLSAGSIIGGKLGDGGFILLSKILQNDHSLNLIQIIIVVIALVLALLFSKSGGFHFNKQITYFLFVLSGLALGMLSTFLGIGGGPINVAVIIYLFGFEPKKAAFYSIISIFFSQLIKLLTNLSHVSDLGLNVSLLPGIAIAAIIGGYLGAVISCRLTNRTVLSIYRAVVVCVIGLNVYNGIMLVI</sequence>
<comment type="subcellular location">
    <subcellularLocation>
        <location evidence="6">Cell membrane</location>
        <topology evidence="6">Multi-pass membrane protein</topology>
    </subcellularLocation>
    <subcellularLocation>
        <location evidence="1">Membrane</location>
        <topology evidence="1">Multi-pass membrane protein</topology>
    </subcellularLocation>
</comment>
<dbReference type="GO" id="GO:0005886">
    <property type="term" value="C:plasma membrane"/>
    <property type="evidence" value="ECO:0007669"/>
    <property type="project" value="UniProtKB-SubCell"/>
</dbReference>
<dbReference type="PANTHER" id="PTHR43701:SF5">
    <property type="entry name" value="MEMBRANE TRANSPORTER PROTEIN-RELATED"/>
    <property type="match status" value="1"/>
</dbReference>
<keyword evidence="5 6" id="KW-0472">Membrane</keyword>
<evidence type="ECO:0000313" key="7">
    <source>
        <dbReference type="EMBL" id="KRM23665.1"/>
    </source>
</evidence>
<feature type="transmembrane region" description="Helical" evidence="6">
    <location>
        <begin position="178"/>
        <end position="196"/>
    </location>
</feature>
<evidence type="ECO:0000313" key="8">
    <source>
        <dbReference type="Proteomes" id="UP000050823"/>
    </source>
</evidence>
<dbReference type="EMBL" id="AYZB01000009">
    <property type="protein sequence ID" value="KRM23665.1"/>
    <property type="molecule type" value="Genomic_DNA"/>
</dbReference>
<dbReference type="Pfam" id="PF01925">
    <property type="entry name" value="TauE"/>
    <property type="match status" value="1"/>
</dbReference>
<proteinExistence type="inferred from homology"/>
<dbReference type="AlphaFoldDB" id="A0AA89KXS6"/>
<feature type="transmembrane region" description="Helical" evidence="6">
    <location>
        <begin position="7"/>
        <end position="29"/>
    </location>
</feature>
<feature type="transmembrane region" description="Helical" evidence="6">
    <location>
        <begin position="240"/>
        <end position="260"/>
    </location>
</feature>
<evidence type="ECO:0000256" key="1">
    <source>
        <dbReference type="ARBA" id="ARBA00004141"/>
    </source>
</evidence>
<evidence type="ECO:0000256" key="5">
    <source>
        <dbReference type="ARBA" id="ARBA00023136"/>
    </source>
</evidence>
<feature type="transmembrane region" description="Helical" evidence="6">
    <location>
        <begin position="108"/>
        <end position="124"/>
    </location>
</feature>
<keyword evidence="3 6" id="KW-0812">Transmembrane</keyword>
<dbReference type="InterPro" id="IPR051598">
    <property type="entry name" value="TSUP/Inactive_protease-like"/>
</dbReference>
<dbReference type="PANTHER" id="PTHR43701">
    <property type="entry name" value="MEMBRANE TRANSPORTER PROTEIN MJ0441-RELATED"/>
    <property type="match status" value="1"/>
</dbReference>
<dbReference type="RefSeq" id="WP_057908028.1">
    <property type="nucleotide sequence ID" value="NZ_AYZB01000009.1"/>
</dbReference>
<comment type="caution">
    <text evidence="7">The sequence shown here is derived from an EMBL/GenBank/DDBJ whole genome shotgun (WGS) entry which is preliminary data.</text>
</comment>
<accession>A0AA89KXS6</accession>
<feature type="transmembrane region" description="Helical" evidence="6">
    <location>
        <begin position="208"/>
        <end position="228"/>
    </location>
</feature>
<protein>
    <recommendedName>
        <fullName evidence="6">Probable membrane transporter protein</fullName>
    </recommendedName>
</protein>
<evidence type="ECO:0000256" key="3">
    <source>
        <dbReference type="ARBA" id="ARBA00022692"/>
    </source>
</evidence>